<dbReference type="GO" id="GO:0003735">
    <property type="term" value="F:structural constituent of ribosome"/>
    <property type="evidence" value="ECO:0007669"/>
    <property type="project" value="InterPro"/>
</dbReference>
<dbReference type="InterPro" id="IPR049946">
    <property type="entry name" value="RIBOSOMAL_L20_CS"/>
</dbReference>
<gene>
    <name evidence="7 8" type="primary">rplT</name>
    <name evidence="8" type="ORF">KTO63_02695</name>
</gene>
<dbReference type="GO" id="GO:0019843">
    <property type="term" value="F:rRNA binding"/>
    <property type="evidence" value="ECO:0007669"/>
    <property type="project" value="UniProtKB-UniRule"/>
</dbReference>
<comment type="caution">
    <text evidence="8">The sequence shown here is derived from an EMBL/GenBank/DDBJ whole genome shotgun (WGS) entry which is preliminary data.</text>
</comment>
<evidence type="ECO:0000313" key="9">
    <source>
        <dbReference type="Proteomes" id="UP000812270"/>
    </source>
</evidence>
<keyword evidence="3 7" id="KW-0694">RNA-binding</keyword>
<dbReference type="GO" id="GO:0005840">
    <property type="term" value="C:ribosome"/>
    <property type="evidence" value="ECO:0007669"/>
    <property type="project" value="UniProtKB-KW"/>
</dbReference>
<evidence type="ECO:0000256" key="1">
    <source>
        <dbReference type="ARBA" id="ARBA00007698"/>
    </source>
</evidence>
<keyword evidence="2 7" id="KW-0699">rRNA-binding</keyword>
<keyword evidence="4 7" id="KW-0689">Ribosomal protein</keyword>
<dbReference type="HAMAP" id="MF_00382">
    <property type="entry name" value="Ribosomal_bL20"/>
    <property type="match status" value="1"/>
</dbReference>
<dbReference type="CDD" id="cd07026">
    <property type="entry name" value="Ribosomal_L20"/>
    <property type="match status" value="1"/>
</dbReference>
<comment type="function">
    <text evidence="7">Binds directly to 23S ribosomal RNA and is necessary for the in vitro assembly process of the 50S ribosomal subunit. It is not involved in the protein synthesizing functions of that subunit.</text>
</comment>
<dbReference type="AlphaFoldDB" id="A0A9E2S793"/>
<accession>A0A9E2S793</accession>
<comment type="similarity">
    <text evidence="1 7">Belongs to the bacterial ribosomal protein bL20 family.</text>
</comment>
<dbReference type="EMBL" id="JAHSPG010000001">
    <property type="protein sequence ID" value="MBV4356039.1"/>
    <property type="molecule type" value="Genomic_DNA"/>
</dbReference>
<dbReference type="GO" id="GO:0000027">
    <property type="term" value="P:ribosomal large subunit assembly"/>
    <property type="evidence" value="ECO:0007669"/>
    <property type="project" value="UniProtKB-UniRule"/>
</dbReference>
<dbReference type="GO" id="GO:0006412">
    <property type="term" value="P:translation"/>
    <property type="evidence" value="ECO:0007669"/>
    <property type="project" value="InterPro"/>
</dbReference>
<name>A0A9E2S793_9BACT</name>
<dbReference type="InterPro" id="IPR005813">
    <property type="entry name" value="Ribosomal_bL20"/>
</dbReference>
<reference evidence="8" key="1">
    <citation type="submission" date="2021-06" db="EMBL/GenBank/DDBJ databases">
        <authorList>
            <person name="Huq M.A."/>
        </authorList>
    </citation>
    <scope>NUCLEOTIDE SEQUENCE</scope>
    <source>
        <strain evidence="8">MAH-26</strain>
    </source>
</reference>
<evidence type="ECO:0000256" key="3">
    <source>
        <dbReference type="ARBA" id="ARBA00022884"/>
    </source>
</evidence>
<dbReference type="PANTHER" id="PTHR10986">
    <property type="entry name" value="39S RIBOSOMAL PROTEIN L20"/>
    <property type="match status" value="1"/>
</dbReference>
<evidence type="ECO:0000313" key="8">
    <source>
        <dbReference type="EMBL" id="MBV4356039.1"/>
    </source>
</evidence>
<dbReference type="GO" id="GO:1990904">
    <property type="term" value="C:ribonucleoprotein complex"/>
    <property type="evidence" value="ECO:0007669"/>
    <property type="project" value="UniProtKB-KW"/>
</dbReference>
<dbReference type="PROSITE" id="PS00937">
    <property type="entry name" value="RIBOSOMAL_L20"/>
    <property type="match status" value="1"/>
</dbReference>
<dbReference type="Proteomes" id="UP000812270">
    <property type="component" value="Unassembled WGS sequence"/>
</dbReference>
<dbReference type="Pfam" id="PF00453">
    <property type="entry name" value="Ribosomal_L20"/>
    <property type="match status" value="1"/>
</dbReference>
<evidence type="ECO:0000256" key="4">
    <source>
        <dbReference type="ARBA" id="ARBA00022980"/>
    </source>
</evidence>
<evidence type="ECO:0000256" key="2">
    <source>
        <dbReference type="ARBA" id="ARBA00022730"/>
    </source>
</evidence>
<sequence>MPRSKNAVASRARRKRVLNQAKGFYGKRKNVYTVAKNVVEKGLTYSYVGRKLKKREYRALWIARINAAVREEGLTYSTFIDKLNKKGITLDRKVLADLAMNNPESFKNLVNSVK</sequence>
<protein>
    <recommendedName>
        <fullName evidence="6 7">Large ribosomal subunit protein bL20</fullName>
    </recommendedName>
</protein>
<proteinExistence type="inferred from homology"/>
<dbReference type="NCBIfam" id="TIGR01032">
    <property type="entry name" value="rplT_bact"/>
    <property type="match status" value="1"/>
</dbReference>
<dbReference type="FunFam" id="1.10.1900.20:FF:000001">
    <property type="entry name" value="50S ribosomal protein L20"/>
    <property type="match status" value="1"/>
</dbReference>
<dbReference type="RefSeq" id="WP_217789580.1">
    <property type="nucleotide sequence ID" value="NZ_JAHSPG010000001.1"/>
</dbReference>
<evidence type="ECO:0000256" key="7">
    <source>
        <dbReference type="HAMAP-Rule" id="MF_00382"/>
    </source>
</evidence>
<evidence type="ECO:0000256" key="5">
    <source>
        <dbReference type="ARBA" id="ARBA00023274"/>
    </source>
</evidence>
<organism evidence="8 9">
    <name type="scientific">Pinibacter aurantiacus</name>
    <dbReference type="NCBI Taxonomy" id="2851599"/>
    <lineage>
        <taxon>Bacteria</taxon>
        <taxon>Pseudomonadati</taxon>
        <taxon>Bacteroidota</taxon>
        <taxon>Chitinophagia</taxon>
        <taxon>Chitinophagales</taxon>
        <taxon>Chitinophagaceae</taxon>
        <taxon>Pinibacter</taxon>
    </lineage>
</organism>
<keyword evidence="5 7" id="KW-0687">Ribonucleoprotein</keyword>
<keyword evidence="9" id="KW-1185">Reference proteome</keyword>
<evidence type="ECO:0000256" key="6">
    <source>
        <dbReference type="ARBA" id="ARBA00035172"/>
    </source>
</evidence>